<dbReference type="InterPro" id="IPR012337">
    <property type="entry name" value="RNaseH-like_sf"/>
</dbReference>
<dbReference type="RefSeq" id="WP_012100637.1">
    <property type="nucleotide sequence ID" value="NC_009699.1"/>
</dbReference>
<dbReference type="HOGENOM" id="CLU_027402_4_3_9"/>
<dbReference type="Pfam" id="PF13276">
    <property type="entry name" value="HTH_21"/>
    <property type="match status" value="1"/>
</dbReference>
<dbReference type="SUPFAM" id="SSF53098">
    <property type="entry name" value="Ribonuclease H-like"/>
    <property type="match status" value="1"/>
</dbReference>
<dbReference type="EMBL" id="CP000728">
    <property type="protein sequence ID" value="ABS41214.1"/>
    <property type="molecule type" value="Genomic_DNA"/>
</dbReference>
<organism evidence="3 4">
    <name type="scientific">Clostridium botulinum (strain Langeland / NCTC 10281 / Type F)</name>
    <dbReference type="NCBI Taxonomy" id="441772"/>
    <lineage>
        <taxon>Bacteria</taxon>
        <taxon>Bacillati</taxon>
        <taxon>Bacillota</taxon>
        <taxon>Clostridia</taxon>
        <taxon>Eubacteriales</taxon>
        <taxon>Clostridiaceae</taxon>
        <taxon>Clostridium</taxon>
    </lineage>
</organism>
<dbReference type="PROSITE" id="PS50994">
    <property type="entry name" value="INTEGRASE"/>
    <property type="match status" value="1"/>
</dbReference>
<evidence type="ECO:0000313" key="3">
    <source>
        <dbReference type="EMBL" id="ABS41214.1"/>
    </source>
</evidence>
<dbReference type="Pfam" id="PF13333">
    <property type="entry name" value="rve_2"/>
    <property type="match status" value="1"/>
</dbReference>
<dbReference type="PANTHER" id="PTHR46889:SF4">
    <property type="entry name" value="TRANSPOSASE INSO FOR INSERTION SEQUENCE ELEMENT IS911B-RELATED"/>
    <property type="match status" value="1"/>
</dbReference>
<evidence type="ECO:0000259" key="2">
    <source>
        <dbReference type="PROSITE" id="PS50994"/>
    </source>
</evidence>
<dbReference type="InterPro" id="IPR001584">
    <property type="entry name" value="Integrase_cat-core"/>
</dbReference>
<dbReference type="Gene3D" id="3.30.420.10">
    <property type="entry name" value="Ribonuclease H-like superfamily/Ribonuclease H"/>
    <property type="match status" value="1"/>
</dbReference>
<reference evidence="4" key="1">
    <citation type="submission" date="2007-06" db="EMBL/GenBank/DDBJ databases">
        <authorList>
            <person name="Brinkac L.M."/>
            <person name="Daugherty S."/>
            <person name="Dodson R.J."/>
            <person name="Madupu R."/>
            <person name="Brown J.L."/>
            <person name="Bruce D."/>
            <person name="Detter C."/>
            <person name="Munk C."/>
            <person name="Smith L.A."/>
            <person name="Smith T.J."/>
            <person name="White O."/>
            <person name="Brettin T.S."/>
        </authorList>
    </citation>
    <scope>NUCLEOTIDE SEQUENCE [LARGE SCALE GENOMIC DNA]</scope>
    <source>
        <strain evidence="4">Langeland / NCTC 10281 / Type F</strain>
    </source>
</reference>
<dbReference type="NCBIfam" id="NF033516">
    <property type="entry name" value="transpos_IS3"/>
    <property type="match status" value="1"/>
</dbReference>
<dbReference type="InterPro" id="IPR050900">
    <property type="entry name" value="Transposase_IS3/IS150/IS904"/>
</dbReference>
<dbReference type="InterPro" id="IPR036397">
    <property type="entry name" value="RNaseH_sf"/>
</dbReference>
<protein>
    <submittedName>
        <fullName evidence="3">Transposase ISLasa6a, IS3 family</fullName>
    </submittedName>
</protein>
<proteinExistence type="predicted"/>
<dbReference type="AlphaFoldDB" id="A7GH63"/>
<dbReference type="Proteomes" id="UP000002410">
    <property type="component" value="Chromosome"/>
</dbReference>
<dbReference type="GO" id="GO:0003676">
    <property type="term" value="F:nucleic acid binding"/>
    <property type="evidence" value="ECO:0007669"/>
    <property type="project" value="InterPro"/>
</dbReference>
<gene>
    <name evidence="3" type="ordered locus">CLI_2896</name>
</gene>
<accession>A7GH63</accession>
<dbReference type="PANTHER" id="PTHR46889">
    <property type="entry name" value="TRANSPOSASE INSF FOR INSERTION SEQUENCE IS3B-RELATED"/>
    <property type="match status" value="1"/>
</dbReference>
<dbReference type="GO" id="GO:0015074">
    <property type="term" value="P:DNA integration"/>
    <property type="evidence" value="ECO:0007669"/>
    <property type="project" value="InterPro"/>
</dbReference>
<sequence>MEFYQELLPLIKNAYEEKQGILGYRQMTIKLNREHEFHVNSKRIYRLMSILNLKSVCRKKKKNYKKTTPQVTAENTLNRNFNSDKFGEKWLTDVTEMKYGIGGKAYLSAILDLADKSIVSFVIGHSNNNTLVFKTLDIAHEQHPDAKPLFHSDRGFQYTSKNFKKKLDDADMTQSMSRVSRCINNGPMEAFWGMLKSEMYYLRKFNSYSELESVIPDYINYYNNQRYQKRLKCMTPLEYREYLKSVA</sequence>
<comment type="function">
    <text evidence="1">Involved in the transposition of the insertion sequence.</text>
</comment>
<feature type="domain" description="Integrase catalytic" evidence="2">
    <location>
        <begin position="65"/>
        <end position="244"/>
    </location>
</feature>
<name>A7GH63_CLOBL</name>
<dbReference type="InterPro" id="IPR025948">
    <property type="entry name" value="HTH-like_dom"/>
</dbReference>
<dbReference type="KEGG" id="cbf:CLI_2896"/>
<evidence type="ECO:0000256" key="1">
    <source>
        <dbReference type="ARBA" id="ARBA00002286"/>
    </source>
</evidence>
<dbReference type="InterPro" id="IPR048020">
    <property type="entry name" value="Transpos_IS3"/>
</dbReference>
<evidence type="ECO:0000313" key="4">
    <source>
        <dbReference type="Proteomes" id="UP000002410"/>
    </source>
</evidence>
<dbReference type="Pfam" id="PF00665">
    <property type="entry name" value="rve"/>
    <property type="match status" value="1"/>
</dbReference>